<evidence type="ECO:0000259" key="5">
    <source>
        <dbReference type="SMART" id="SM01287"/>
    </source>
</evidence>
<accession>A0AAJ0DJX9</accession>
<evidence type="ECO:0000256" key="2">
    <source>
        <dbReference type="ARBA" id="ARBA00037550"/>
    </source>
</evidence>
<feature type="domain" description="Histone chaperone RTT106/FACT complex subunit SPT16-like middle" evidence="5">
    <location>
        <begin position="251"/>
        <end position="349"/>
    </location>
</feature>
<reference evidence="6" key="1">
    <citation type="submission" date="2023-04" db="EMBL/GenBank/DDBJ databases">
        <title>Black Yeasts Isolated from many extreme environments.</title>
        <authorList>
            <person name="Coleine C."/>
            <person name="Stajich J.E."/>
            <person name="Selbmann L."/>
        </authorList>
    </citation>
    <scope>NUCLEOTIDE SEQUENCE</scope>
    <source>
        <strain evidence="6">CCFEE 5312</strain>
    </source>
</reference>
<comment type="similarity">
    <text evidence="1">Belongs to the RTT106 family.</text>
</comment>
<dbReference type="AlphaFoldDB" id="A0AAJ0DJX9"/>
<dbReference type="PANTHER" id="PTHR45849">
    <property type="entry name" value="FACT COMPLEX SUBUNIT SSRP1"/>
    <property type="match status" value="1"/>
</dbReference>
<gene>
    <name evidence="6" type="ORF">LTR09_003867</name>
</gene>
<evidence type="ECO:0000313" key="7">
    <source>
        <dbReference type="Proteomes" id="UP001271007"/>
    </source>
</evidence>
<feature type="region of interest" description="Disordered" evidence="4">
    <location>
        <begin position="52"/>
        <end position="86"/>
    </location>
</feature>
<name>A0AAJ0DJX9_9PEZI</name>
<dbReference type="EMBL" id="JAWDJX010000009">
    <property type="protein sequence ID" value="KAK3055314.1"/>
    <property type="molecule type" value="Genomic_DNA"/>
</dbReference>
<comment type="subunit">
    <text evidence="3">Interacts with histones H3 and H4.</text>
</comment>
<dbReference type="Gene3D" id="2.30.29.30">
    <property type="entry name" value="Pleckstrin-homology domain (PH domain)/Phosphotyrosine-binding domain (PTB)"/>
    <property type="match status" value="1"/>
</dbReference>
<dbReference type="PANTHER" id="PTHR45849:SF3">
    <property type="entry name" value="HISTONE CHAPERONE RTT106"/>
    <property type="match status" value="1"/>
</dbReference>
<dbReference type="Gene3D" id="2.30.29.120">
    <property type="match status" value="1"/>
</dbReference>
<feature type="compositionally biased region" description="Acidic residues" evidence="4">
    <location>
        <begin position="394"/>
        <end position="443"/>
    </location>
</feature>
<dbReference type="InterPro" id="IPR050454">
    <property type="entry name" value="RTT106/SSRP1_HistChap/FACT"/>
</dbReference>
<dbReference type="SMART" id="SM01287">
    <property type="entry name" value="Rtt106"/>
    <property type="match status" value="1"/>
</dbReference>
<dbReference type="InterPro" id="IPR011993">
    <property type="entry name" value="PH-like_dom_sf"/>
</dbReference>
<dbReference type="Pfam" id="PF08512">
    <property type="entry name" value="Rttp106-like_middle"/>
    <property type="match status" value="1"/>
</dbReference>
<proteinExistence type="inferred from homology"/>
<feature type="compositionally biased region" description="Polar residues" evidence="4">
    <location>
        <begin position="75"/>
        <end position="85"/>
    </location>
</feature>
<feature type="compositionally biased region" description="Basic and acidic residues" evidence="4">
    <location>
        <begin position="360"/>
        <end position="369"/>
    </location>
</feature>
<dbReference type="Proteomes" id="UP001271007">
    <property type="component" value="Unassembled WGS sequence"/>
</dbReference>
<sequence length="443" mass="48682">MANAEDIGRQCLSAVQSAFPKELSNRILLEIGHEQRFFPLFVEISNYVSSVQGPRGATQDLPTNTKKRKLEDGSSAGQQPQQNGATLHGVSKPVISFECKDVSVQIPARKKLKVSLVRDEQDSRRAEVRLLNQSTDAIECALQSDQIEEVFAMHVPDKTVRQAYIAIIPKAGALSTKRTPAEQILFTLAETLPPASATSIDIAFAEDDTHVSVTEKALEQLLAPLGKRITRPDAAEFASSRPQPHRKGEKAYHVNAHRGSKEGYLYFLPTGILFGFKKPLTFFPFSAIDSISYTSVLQRTFNLVIAATDSADSNAPDDVKQVEFSMLDQEDFANIDDYIKRHGLNDASMAKERRAKVHNVNKEVKKEEGVNGAAEAGGVDEDGLTELQKAEQQLQDEEDEEEEDYEASGGESDGEGAESGGESEDGEEYDEEEGDEEEGEEVT</sequence>
<protein>
    <recommendedName>
        <fullName evidence="5">Histone chaperone RTT106/FACT complex subunit SPT16-like middle domain-containing protein</fullName>
    </recommendedName>
</protein>
<dbReference type="InterPro" id="IPR013719">
    <property type="entry name" value="RTT106/SPT16-like_middle_dom"/>
</dbReference>
<comment type="caution">
    <text evidence="6">The sequence shown here is derived from an EMBL/GenBank/DDBJ whole genome shotgun (WGS) entry which is preliminary data.</text>
</comment>
<evidence type="ECO:0000256" key="4">
    <source>
        <dbReference type="SAM" id="MobiDB-lite"/>
    </source>
</evidence>
<feature type="region of interest" description="Disordered" evidence="4">
    <location>
        <begin position="350"/>
        <end position="443"/>
    </location>
</feature>
<dbReference type="GO" id="GO:0031491">
    <property type="term" value="F:nucleosome binding"/>
    <property type="evidence" value="ECO:0007669"/>
    <property type="project" value="TreeGrafter"/>
</dbReference>
<evidence type="ECO:0000256" key="1">
    <source>
        <dbReference type="ARBA" id="ARBA00006159"/>
    </source>
</evidence>
<keyword evidence="7" id="KW-1185">Reference proteome</keyword>
<organism evidence="6 7">
    <name type="scientific">Extremus antarcticus</name>
    <dbReference type="NCBI Taxonomy" id="702011"/>
    <lineage>
        <taxon>Eukaryota</taxon>
        <taxon>Fungi</taxon>
        <taxon>Dikarya</taxon>
        <taxon>Ascomycota</taxon>
        <taxon>Pezizomycotina</taxon>
        <taxon>Dothideomycetes</taxon>
        <taxon>Dothideomycetidae</taxon>
        <taxon>Mycosphaerellales</taxon>
        <taxon>Extremaceae</taxon>
        <taxon>Extremus</taxon>
    </lineage>
</organism>
<dbReference type="GO" id="GO:0042393">
    <property type="term" value="F:histone binding"/>
    <property type="evidence" value="ECO:0007669"/>
    <property type="project" value="TreeGrafter"/>
</dbReference>
<comment type="function">
    <text evidence="2">Histones H3 and H4 chaperone involved in the nucleosome formation and heterochromatin silencing. Required for the deposition of H3K56ac-carrying H3-H4 complex onto newly-replicated DNA. Plays a role in the transcriptional regulation of the cell-cycle dependent histone genes by creating a repressive structure at the core histone gene promoter.</text>
</comment>
<evidence type="ECO:0000256" key="3">
    <source>
        <dbReference type="ARBA" id="ARBA00038654"/>
    </source>
</evidence>
<evidence type="ECO:0000313" key="6">
    <source>
        <dbReference type="EMBL" id="KAK3055314.1"/>
    </source>
</evidence>
<dbReference type="SUPFAM" id="SSF50729">
    <property type="entry name" value="PH domain-like"/>
    <property type="match status" value="1"/>
</dbReference>